<dbReference type="Proteomes" id="UP000737113">
    <property type="component" value="Unassembled WGS sequence"/>
</dbReference>
<evidence type="ECO:0000256" key="1">
    <source>
        <dbReference type="SAM" id="Phobius"/>
    </source>
</evidence>
<keyword evidence="1" id="KW-0472">Membrane</keyword>
<keyword evidence="1" id="KW-1133">Transmembrane helix</keyword>
<keyword evidence="3" id="KW-1185">Reference proteome</keyword>
<feature type="transmembrane region" description="Helical" evidence="1">
    <location>
        <begin position="9"/>
        <end position="30"/>
    </location>
</feature>
<gene>
    <name evidence="2" type="ORF">HC757_01045</name>
</gene>
<comment type="caution">
    <text evidence="2">The sequence shown here is derived from an EMBL/GenBank/DDBJ whole genome shotgun (WGS) entry which is preliminary data.</text>
</comment>
<sequence>MDPERTRTWLAFILVGGFALVACLTVSLVITGFLQTNDAIEILKAFSSVFSGFVGLVIGYYFGRAENSSNNAPLKVEPDA</sequence>
<dbReference type="AlphaFoldDB" id="A0A972JH99"/>
<dbReference type="PROSITE" id="PS51257">
    <property type="entry name" value="PROKAR_LIPOPROTEIN"/>
    <property type="match status" value="1"/>
</dbReference>
<organism evidence="2 3">
    <name type="scientific">Shewanella salipaludis</name>
    <dbReference type="NCBI Taxonomy" id="2723052"/>
    <lineage>
        <taxon>Bacteria</taxon>
        <taxon>Pseudomonadati</taxon>
        <taxon>Pseudomonadota</taxon>
        <taxon>Gammaproteobacteria</taxon>
        <taxon>Alteromonadales</taxon>
        <taxon>Shewanellaceae</taxon>
        <taxon>Shewanella</taxon>
    </lineage>
</organism>
<evidence type="ECO:0000313" key="3">
    <source>
        <dbReference type="Proteomes" id="UP000737113"/>
    </source>
</evidence>
<feature type="transmembrane region" description="Helical" evidence="1">
    <location>
        <begin position="42"/>
        <end position="62"/>
    </location>
</feature>
<keyword evidence="1" id="KW-0812">Transmembrane</keyword>
<reference evidence="2" key="1">
    <citation type="submission" date="2020-04" db="EMBL/GenBank/DDBJ databases">
        <title>Description of Shewanella salipaludis sp. nov., isolated from a salt marsh.</title>
        <authorList>
            <person name="Park S."/>
            <person name="Yoon J.-H."/>
        </authorList>
    </citation>
    <scope>NUCLEOTIDE SEQUENCE</scope>
    <source>
        <strain evidence="2">SHSM-M6</strain>
    </source>
</reference>
<proteinExistence type="predicted"/>
<name>A0A972JH99_9GAMM</name>
<dbReference type="RefSeq" id="WP_169562402.1">
    <property type="nucleotide sequence ID" value="NZ_JAAXYH010000001.1"/>
</dbReference>
<protein>
    <submittedName>
        <fullName evidence="2">Uncharacterized protein</fullName>
    </submittedName>
</protein>
<evidence type="ECO:0000313" key="2">
    <source>
        <dbReference type="EMBL" id="NMH63773.1"/>
    </source>
</evidence>
<dbReference type="EMBL" id="JAAXYH010000001">
    <property type="protein sequence ID" value="NMH63773.1"/>
    <property type="molecule type" value="Genomic_DNA"/>
</dbReference>
<accession>A0A972JH99</accession>